<feature type="transmembrane region" description="Helical" evidence="3">
    <location>
        <begin position="166"/>
        <end position="187"/>
    </location>
</feature>
<dbReference type="PANTHER" id="PTHR44227">
    <property type="match status" value="1"/>
</dbReference>
<keyword evidence="2" id="KW-0802">TPR repeat</keyword>
<sequence>MSTITQVFSQDERKPALLSFVSIRNPFFVVISLALVSLLVYQSVFTHQFQIKWDDQWVVFNNYTEDGLAWSNLRDIFTESYKGQYAPLNQLSYTLLYVAAGNNYNPVWFHTFSFIIHTGNIILAFYFVKNLLTHSNSVQPASIYTISYCTAFIMAVHPFVVESVAWMAASKILIYSFFYLLALNSYFKYLQTKNIWWLMVVLTLFILSFGGKEQAVTLPACLLLIDYMANRSFKSTRLWVEKIPFIVLTLIFGYITMLGQKVFGVGVLTVGRSYPFYQNVIFGCYALTEYTVKCLVPVKLNFVYLFPNVVGTPVPLRFWMYPAVIVIALVTLRDMFKNRWVVFTVAFFIIHLAVVLHIIPMSRFSIVADRYAYIASIAVFFLISYYLDKAIRCVKHRNPVIGLFVLYITYLGAYTFERAKLWRDSDVLKKEFFNKLDQQALENEQKLKVQPNNQIRK</sequence>
<feature type="transmembrane region" description="Helical" evidence="3">
    <location>
        <begin position="216"/>
        <end position="233"/>
    </location>
</feature>
<evidence type="ECO:0000313" key="4">
    <source>
        <dbReference type="EMBL" id="MFD2865680.1"/>
    </source>
</evidence>
<feature type="transmembrane region" description="Helical" evidence="3">
    <location>
        <begin position="140"/>
        <end position="160"/>
    </location>
</feature>
<dbReference type="EMBL" id="JBHUON010000016">
    <property type="protein sequence ID" value="MFD2865680.1"/>
    <property type="molecule type" value="Genomic_DNA"/>
</dbReference>
<dbReference type="PANTHER" id="PTHR44227:SF3">
    <property type="entry name" value="PROTEIN O-MANNOSYL-TRANSFERASE TMTC4"/>
    <property type="match status" value="1"/>
</dbReference>
<feature type="transmembrane region" description="Helical" evidence="3">
    <location>
        <begin position="107"/>
        <end position="128"/>
    </location>
</feature>
<name>A0ABW5XT78_9SPHI</name>
<accession>A0ABW5XT78</accession>
<keyword evidence="5" id="KW-1185">Reference proteome</keyword>
<evidence type="ECO:0008006" key="6">
    <source>
        <dbReference type="Google" id="ProtNLM"/>
    </source>
</evidence>
<feature type="transmembrane region" description="Helical" evidence="3">
    <location>
        <begin position="399"/>
        <end position="416"/>
    </location>
</feature>
<feature type="transmembrane region" description="Helical" evidence="3">
    <location>
        <begin position="316"/>
        <end position="333"/>
    </location>
</feature>
<feature type="transmembrane region" description="Helical" evidence="3">
    <location>
        <begin position="245"/>
        <end position="268"/>
    </location>
</feature>
<organism evidence="4 5">
    <name type="scientific">Mucilaginibacter antarcticus</name>
    <dbReference type="NCBI Taxonomy" id="1855725"/>
    <lineage>
        <taxon>Bacteria</taxon>
        <taxon>Pseudomonadati</taxon>
        <taxon>Bacteroidota</taxon>
        <taxon>Sphingobacteriia</taxon>
        <taxon>Sphingobacteriales</taxon>
        <taxon>Sphingobacteriaceae</taxon>
        <taxon>Mucilaginibacter</taxon>
    </lineage>
</organism>
<feature type="transmembrane region" description="Helical" evidence="3">
    <location>
        <begin position="21"/>
        <end position="41"/>
    </location>
</feature>
<gene>
    <name evidence="4" type="ORF">ACFSYC_13355</name>
</gene>
<dbReference type="RefSeq" id="WP_377128449.1">
    <property type="nucleotide sequence ID" value="NZ_JBHUON010000016.1"/>
</dbReference>
<dbReference type="InterPro" id="IPR052346">
    <property type="entry name" value="O-mannosyl-transferase_TMTC"/>
</dbReference>
<reference evidence="5" key="1">
    <citation type="journal article" date="2019" name="Int. J. Syst. Evol. Microbiol.">
        <title>The Global Catalogue of Microorganisms (GCM) 10K type strain sequencing project: providing services to taxonomists for standard genome sequencing and annotation.</title>
        <authorList>
            <consortium name="The Broad Institute Genomics Platform"/>
            <consortium name="The Broad Institute Genome Sequencing Center for Infectious Disease"/>
            <person name="Wu L."/>
            <person name="Ma J."/>
        </authorList>
    </citation>
    <scope>NUCLEOTIDE SEQUENCE [LARGE SCALE GENOMIC DNA]</scope>
    <source>
        <strain evidence="5">KCTC 52232</strain>
    </source>
</reference>
<dbReference type="Proteomes" id="UP001597601">
    <property type="component" value="Unassembled WGS sequence"/>
</dbReference>
<proteinExistence type="predicted"/>
<evidence type="ECO:0000256" key="3">
    <source>
        <dbReference type="SAM" id="Phobius"/>
    </source>
</evidence>
<evidence type="ECO:0000313" key="5">
    <source>
        <dbReference type="Proteomes" id="UP001597601"/>
    </source>
</evidence>
<evidence type="ECO:0000256" key="2">
    <source>
        <dbReference type="ARBA" id="ARBA00022803"/>
    </source>
</evidence>
<protein>
    <recommendedName>
        <fullName evidence="6">Dolichyl-phosphate-mannose-protein mannosyltransferase</fullName>
    </recommendedName>
</protein>
<keyword evidence="3" id="KW-0812">Transmembrane</keyword>
<keyword evidence="3" id="KW-1133">Transmembrane helix</keyword>
<feature type="transmembrane region" description="Helical" evidence="3">
    <location>
        <begin position="371"/>
        <end position="387"/>
    </location>
</feature>
<keyword evidence="3" id="KW-0472">Membrane</keyword>
<feature type="transmembrane region" description="Helical" evidence="3">
    <location>
        <begin position="194"/>
        <end position="210"/>
    </location>
</feature>
<feature type="transmembrane region" description="Helical" evidence="3">
    <location>
        <begin position="340"/>
        <end position="359"/>
    </location>
</feature>
<comment type="caution">
    <text evidence="4">The sequence shown here is derived from an EMBL/GenBank/DDBJ whole genome shotgun (WGS) entry which is preliminary data.</text>
</comment>
<keyword evidence="1" id="KW-0677">Repeat</keyword>
<evidence type="ECO:0000256" key="1">
    <source>
        <dbReference type="ARBA" id="ARBA00022737"/>
    </source>
</evidence>